<comment type="cofactor">
    <cofactor evidence="1">
        <name>Zn(2+)</name>
        <dbReference type="ChEBI" id="CHEBI:29105"/>
    </cofactor>
    <text evidence="1">Binds 2 Zn(2+) ions per subunit.</text>
</comment>
<dbReference type="InterPro" id="IPR011059">
    <property type="entry name" value="Metal-dep_hydrolase_composite"/>
</dbReference>
<dbReference type="GO" id="GO:0008798">
    <property type="term" value="F:beta-aspartyl-peptidase activity"/>
    <property type="evidence" value="ECO:0007669"/>
    <property type="project" value="UniProtKB-EC"/>
</dbReference>
<feature type="domain" description="Amidohydrolase 3" evidence="2">
    <location>
        <begin position="257"/>
        <end position="372"/>
    </location>
</feature>
<dbReference type="Pfam" id="PF07969">
    <property type="entry name" value="Amidohydro_3"/>
    <property type="match status" value="1"/>
</dbReference>
<dbReference type="SUPFAM" id="SSF51556">
    <property type="entry name" value="Metallo-dependent hydrolases"/>
    <property type="match status" value="1"/>
</dbReference>
<dbReference type="EC" id="3.4.19.-" evidence="1"/>
<dbReference type="RefSeq" id="WP_309636499.1">
    <property type="nucleotide sequence ID" value="NZ_JARWAL010000006.1"/>
</dbReference>
<dbReference type="EMBL" id="JARWAL010000006">
    <property type="protein sequence ID" value="MDR5892786.1"/>
    <property type="molecule type" value="Genomic_DNA"/>
</dbReference>
<evidence type="ECO:0000313" key="3">
    <source>
        <dbReference type="EMBL" id="MDR5892786.1"/>
    </source>
</evidence>
<name>A0ABU1GL95_9GAMM</name>
<comment type="similarity">
    <text evidence="1">Belongs to the peptidase M38 family.</text>
</comment>
<keyword evidence="1" id="KW-0482">Metalloprotease</keyword>
<comment type="caution">
    <text evidence="3">The sequence shown here is derived from an EMBL/GenBank/DDBJ whole genome shotgun (WGS) entry which is preliminary data.</text>
</comment>
<accession>A0ABU1GL95</accession>
<dbReference type="NCBIfam" id="TIGR01975">
    <property type="entry name" value="isoAsp_dipep"/>
    <property type="match status" value="1"/>
</dbReference>
<dbReference type="Proteomes" id="UP001252270">
    <property type="component" value="Unassembled WGS sequence"/>
</dbReference>
<sequence length="397" mass="42102">MRRIDSREAGLLTLLRVGSIFAPEPLEATDILMAGGRIVALGRDMEIPAGWPLRVVEARELIAVPAFIDQHVHVTGGGGEGGCGTRCPEITAHEIASMGIGTVVGVLGTDSISRSPADLLAKVRGLRAEGIAAYMYTGAYRVPPPTLTGDLQRDLAWIPEVIGLGEIAISDHRSSQPRQDEIERLVSDVRVGAMLAGKRGICHFHLGDGARGLEPLRRLLTETEIPADQVIPTHVNRHHALLEEAADYALTFGASVDVTAFDDAGDDGLSGFGAVSRLLARGVPVARITMSSDCNGSLPEFDAQGAYIGMRVARNTALVADWQRLVREGVLPMEQALGLLAGNVARVLGLEESKGHLAIGFEADVTLLDGDLQPRQTFVAGKCLFDANGREGTPPPA</sequence>
<dbReference type="InterPro" id="IPR050378">
    <property type="entry name" value="Metallo-dep_Hydrolases_sf"/>
</dbReference>
<protein>
    <recommendedName>
        <fullName evidence="1">Isoaspartyl dipeptidase</fullName>
        <ecNumber evidence="1">3.4.19.-</ecNumber>
    </recommendedName>
</protein>
<dbReference type="InterPro" id="IPR013108">
    <property type="entry name" value="Amidohydro_3"/>
</dbReference>
<keyword evidence="1" id="KW-0479">Metal-binding</keyword>
<keyword evidence="1 3" id="KW-0378">Hydrolase</keyword>
<keyword evidence="4" id="KW-1185">Reference proteome</keyword>
<reference evidence="3 4" key="1">
    <citation type="submission" date="2023-04" db="EMBL/GenBank/DDBJ databases">
        <title>A long-awaited taxogenomic arrangement of the family Halomonadaceae.</title>
        <authorList>
            <person name="De La Haba R."/>
            <person name="Chuvochina M."/>
            <person name="Wittouck S."/>
            <person name="Arahal D.R."/>
            <person name="Sanchez-Porro C."/>
            <person name="Hugenholtz P."/>
            <person name="Ventosa A."/>
        </authorList>
    </citation>
    <scope>NUCLEOTIDE SEQUENCE [LARGE SCALE GENOMIC DNA]</scope>
    <source>
        <strain evidence="3 4">DSM 17332</strain>
    </source>
</reference>
<dbReference type="Gene3D" id="2.30.40.10">
    <property type="entry name" value="Urease, subunit C, domain 1"/>
    <property type="match status" value="1"/>
</dbReference>
<evidence type="ECO:0000256" key="1">
    <source>
        <dbReference type="PIRNR" id="PIRNR001238"/>
    </source>
</evidence>
<dbReference type="SUPFAM" id="SSF51338">
    <property type="entry name" value="Composite domain of metallo-dependent hydrolases"/>
    <property type="match status" value="1"/>
</dbReference>
<dbReference type="InterPro" id="IPR032466">
    <property type="entry name" value="Metal_Hydrolase"/>
</dbReference>
<dbReference type="Gene3D" id="3.20.20.140">
    <property type="entry name" value="Metal-dependent hydrolases"/>
    <property type="match status" value="1"/>
</dbReference>
<dbReference type="PANTHER" id="PTHR11647">
    <property type="entry name" value="HYDRANTOINASE/DIHYDROPYRIMIDINASE FAMILY MEMBER"/>
    <property type="match status" value="1"/>
</dbReference>
<evidence type="ECO:0000313" key="4">
    <source>
        <dbReference type="Proteomes" id="UP001252270"/>
    </source>
</evidence>
<gene>
    <name evidence="3" type="primary">iadA</name>
    <name evidence="3" type="ORF">QC820_08135</name>
</gene>
<proteinExistence type="inferred from homology"/>
<dbReference type="PANTHER" id="PTHR11647:SF1">
    <property type="entry name" value="COLLAPSIN RESPONSE MEDIATOR PROTEIN"/>
    <property type="match status" value="1"/>
</dbReference>
<keyword evidence="1" id="KW-0862">Zinc</keyword>
<organism evidence="3 4">
    <name type="scientific">Halomonas mongoliensis</name>
    <dbReference type="NCBI Taxonomy" id="321265"/>
    <lineage>
        <taxon>Bacteria</taxon>
        <taxon>Pseudomonadati</taxon>
        <taxon>Pseudomonadota</taxon>
        <taxon>Gammaproteobacteria</taxon>
        <taxon>Oceanospirillales</taxon>
        <taxon>Halomonadaceae</taxon>
        <taxon>Halomonas</taxon>
    </lineage>
</organism>
<dbReference type="InterPro" id="IPR010229">
    <property type="entry name" value="Pept_M38_dipep"/>
</dbReference>
<dbReference type="PIRSF" id="PIRSF001238">
    <property type="entry name" value="IadA"/>
    <property type="match status" value="1"/>
</dbReference>
<comment type="PTM">
    <text evidence="1">Carboxylation allows a single lysine to coordinate two zinc ions.</text>
</comment>
<evidence type="ECO:0000259" key="2">
    <source>
        <dbReference type="Pfam" id="PF07969"/>
    </source>
</evidence>
<comment type="subcellular location">
    <subcellularLocation>
        <location evidence="1">Cytoplasm</location>
    </subcellularLocation>
</comment>
<comment type="function">
    <text evidence="1">Catalyzes the hydrolytic cleavage of a subset of L-isoaspartyl (L-beta-aspartyl) dipeptides. Used to degrade proteins damaged by L-isoaspartyl residues formation.</text>
</comment>
<keyword evidence="1" id="KW-0645">Protease</keyword>